<proteinExistence type="predicted"/>
<accession>X0V9X7</accession>
<sequence length="149" mass="16351">IVSLAIGESAEEGEQETITACMSWKDRLVSPDGDLVDAFAAINDKTIPDVKHNRRYVLSEFIMDGLNYEAFFTEVVESGEAHYALMQGADNSPIDYLVATLKGVGAAETTRTLESGRTVLSGFHLKVSNRKGTKYNPCTVRFKTRGNIT</sequence>
<evidence type="ECO:0000313" key="1">
    <source>
        <dbReference type="EMBL" id="GAG15000.1"/>
    </source>
</evidence>
<organism evidence="1">
    <name type="scientific">marine sediment metagenome</name>
    <dbReference type="NCBI Taxonomy" id="412755"/>
    <lineage>
        <taxon>unclassified sequences</taxon>
        <taxon>metagenomes</taxon>
        <taxon>ecological metagenomes</taxon>
    </lineage>
</organism>
<reference evidence="1" key="1">
    <citation type="journal article" date="2014" name="Front. Microbiol.">
        <title>High frequency of phylogenetically diverse reductive dehalogenase-homologous genes in deep subseafloor sedimentary metagenomes.</title>
        <authorList>
            <person name="Kawai M."/>
            <person name="Futagami T."/>
            <person name="Toyoda A."/>
            <person name="Takaki Y."/>
            <person name="Nishi S."/>
            <person name="Hori S."/>
            <person name="Arai W."/>
            <person name="Tsubouchi T."/>
            <person name="Morono Y."/>
            <person name="Uchiyama I."/>
            <person name="Ito T."/>
            <person name="Fujiyama A."/>
            <person name="Inagaki F."/>
            <person name="Takami H."/>
        </authorList>
    </citation>
    <scope>NUCLEOTIDE SEQUENCE</scope>
    <source>
        <strain evidence="1">Expedition CK06-06</strain>
    </source>
</reference>
<gene>
    <name evidence="1" type="ORF">S01H1_54083</name>
</gene>
<protein>
    <submittedName>
        <fullName evidence="1">Uncharacterized protein</fullName>
    </submittedName>
</protein>
<name>X0V9X7_9ZZZZ</name>
<comment type="caution">
    <text evidence="1">The sequence shown here is derived from an EMBL/GenBank/DDBJ whole genome shotgun (WGS) entry which is preliminary data.</text>
</comment>
<dbReference type="AlphaFoldDB" id="X0V9X7"/>
<dbReference type="EMBL" id="BARS01035068">
    <property type="protein sequence ID" value="GAG15000.1"/>
    <property type="molecule type" value="Genomic_DNA"/>
</dbReference>
<feature type="non-terminal residue" evidence="1">
    <location>
        <position position="1"/>
    </location>
</feature>